<dbReference type="Gene3D" id="3.50.50.60">
    <property type="entry name" value="FAD/NAD(P)-binding domain"/>
    <property type="match status" value="1"/>
</dbReference>
<dbReference type="Pfam" id="PF01266">
    <property type="entry name" value="DAO"/>
    <property type="match status" value="1"/>
</dbReference>
<dbReference type="PANTHER" id="PTHR13847:SF287">
    <property type="entry name" value="FAD-DEPENDENT OXIDOREDUCTASE DOMAIN-CONTAINING PROTEIN 1"/>
    <property type="match status" value="1"/>
</dbReference>
<dbReference type="InterPro" id="IPR036188">
    <property type="entry name" value="FAD/NAD-bd_sf"/>
</dbReference>
<gene>
    <name evidence="3" type="ORF">HX822_31245</name>
</gene>
<evidence type="ECO:0000313" key="4">
    <source>
        <dbReference type="Proteomes" id="UP000531950"/>
    </source>
</evidence>
<dbReference type="RefSeq" id="WP_177079955.1">
    <property type="nucleotide sequence ID" value="NZ_JACARG010000081.1"/>
</dbReference>
<dbReference type="PANTHER" id="PTHR13847">
    <property type="entry name" value="SARCOSINE DEHYDROGENASE-RELATED"/>
    <property type="match status" value="1"/>
</dbReference>
<proteinExistence type="predicted"/>
<evidence type="ECO:0000259" key="2">
    <source>
        <dbReference type="Pfam" id="PF01266"/>
    </source>
</evidence>
<dbReference type="SUPFAM" id="SSF51905">
    <property type="entry name" value="FAD/NAD(P)-binding domain"/>
    <property type="match status" value="1"/>
</dbReference>
<dbReference type="InterPro" id="IPR006076">
    <property type="entry name" value="FAD-dep_OxRdtase"/>
</dbReference>
<evidence type="ECO:0000256" key="1">
    <source>
        <dbReference type="ARBA" id="ARBA00023002"/>
    </source>
</evidence>
<dbReference type="AlphaFoldDB" id="A0A7Y8JT32"/>
<keyword evidence="1" id="KW-0560">Oxidoreductase</keyword>
<dbReference type="GO" id="GO:0016491">
    <property type="term" value="F:oxidoreductase activity"/>
    <property type="evidence" value="ECO:0007669"/>
    <property type="project" value="UniProtKB-KW"/>
</dbReference>
<reference evidence="3 4" key="1">
    <citation type="submission" date="2020-04" db="EMBL/GenBank/DDBJ databases">
        <title>Molecular characterization of pseudomonads from Agaricus bisporus reveal novel blotch 2 pathogens in Western Europe.</title>
        <authorList>
            <person name="Taparia T."/>
            <person name="Krijger M."/>
            <person name="Haynes E."/>
            <person name="Elpinstone J.G."/>
            <person name="Noble R."/>
            <person name="Van Der Wolf J."/>
        </authorList>
    </citation>
    <scope>NUCLEOTIDE SEQUENCE [LARGE SCALE GENOMIC DNA]</scope>
    <source>
        <strain evidence="3 4">IPO3782</strain>
    </source>
</reference>
<evidence type="ECO:0000313" key="3">
    <source>
        <dbReference type="EMBL" id="NWE17434.1"/>
    </source>
</evidence>
<name>A0A7Y8JT32_9PSED</name>
<accession>A0A7Y8JT32</accession>
<dbReference type="GO" id="GO:0005737">
    <property type="term" value="C:cytoplasm"/>
    <property type="evidence" value="ECO:0007669"/>
    <property type="project" value="TreeGrafter"/>
</dbReference>
<comment type="caution">
    <text evidence="3">The sequence shown here is derived from an EMBL/GenBank/DDBJ whole genome shotgun (WGS) entry which is preliminary data.</text>
</comment>
<protein>
    <submittedName>
        <fullName evidence="3">FAD-binding oxidoreductase</fullName>
    </submittedName>
</protein>
<organism evidence="3 4">
    <name type="scientific">Pseudomonas yamanorum</name>
    <dbReference type="NCBI Taxonomy" id="515393"/>
    <lineage>
        <taxon>Bacteria</taxon>
        <taxon>Pseudomonadati</taxon>
        <taxon>Pseudomonadota</taxon>
        <taxon>Gammaproteobacteria</taxon>
        <taxon>Pseudomonadales</taxon>
        <taxon>Pseudomonadaceae</taxon>
        <taxon>Pseudomonas</taxon>
    </lineage>
</organism>
<dbReference type="Proteomes" id="UP000531950">
    <property type="component" value="Unassembled WGS sequence"/>
</dbReference>
<dbReference type="EMBL" id="JACARG010000081">
    <property type="protein sequence ID" value="NWE17434.1"/>
    <property type="molecule type" value="Genomic_DNA"/>
</dbReference>
<sequence length="378" mass="40806">MNQADYIIIGGGIAGASAGYWLSQHARVIVLERESMPGYHSTGRSAALYIAAYGTPQVRALTLGSRAFFDRPPAGFAEHPLLTPRGELVVDLIGDPDELQRQYLSAKALVPDTRLLDVDESMAMMPILRREKVHGGIYDPTVCDIDTDALYQGYLRGIRRNGGEIHLDSDVQKLIRDAQGLWQVRTAQQHFSAPVIINAAGAWADHIGQLAGAQKIGLQPKRRSAFVFAAPAELNIHAWPELAALDGSFYMKPDAGMFLGSPANADPVEPHDVQPEELDIATGIYHIEEATTLSIRRPARTWAGLRSFVGDGDLVCGFDPQVEGLFWIAAQGGYGIQTSPAMGQASAALVRGKPLPQALAAFGLTEAMLSPHRLHAST</sequence>
<dbReference type="Gene3D" id="3.30.9.10">
    <property type="entry name" value="D-Amino Acid Oxidase, subunit A, domain 2"/>
    <property type="match status" value="1"/>
</dbReference>
<feature type="domain" description="FAD dependent oxidoreductase" evidence="2">
    <location>
        <begin position="5"/>
        <end position="348"/>
    </location>
</feature>